<dbReference type="AlphaFoldDB" id="W4ULP1"/>
<dbReference type="RefSeq" id="WP_244436801.1">
    <property type="nucleotide sequence ID" value="NZ_BAIV01000002.1"/>
</dbReference>
<evidence type="ECO:0000256" key="1">
    <source>
        <dbReference type="SAM" id="SignalP"/>
    </source>
</evidence>
<sequence length="53" mass="6066">MHTQKLILLAVLLLHLFTASAQEQPDIKLSCEEIETLFLQNNLELIAEKYNIA</sequence>
<dbReference type="EMBL" id="BAIV01000002">
    <property type="protein sequence ID" value="GAE82070.1"/>
    <property type="molecule type" value="Genomic_DNA"/>
</dbReference>
<gene>
    <name evidence="2" type="ORF">JCM10512_250</name>
</gene>
<feature type="chain" id="PRO_5004849713" evidence="1">
    <location>
        <begin position="22"/>
        <end position="53"/>
    </location>
</feature>
<reference evidence="2 3" key="1">
    <citation type="journal article" date="2014" name="Genome Announc.">
        <title>Draft Genome Sequence of Bacteroides reticulotermitis Strain JCM 10512T, Isolated from the Gut of a Termite.</title>
        <authorList>
            <person name="Yuki M."/>
            <person name="Oshima K."/>
            <person name="Suda W."/>
            <person name="Sakamoto M."/>
            <person name="Iida T."/>
            <person name="Hattori M."/>
            <person name="Ohkuma M."/>
        </authorList>
    </citation>
    <scope>NUCLEOTIDE SEQUENCE [LARGE SCALE GENOMIC DNA]</scope>
    <source>
        <strain evidence="2 3">JCM 10512</strain>
    </source>
</reference>
<evidence type="ECO:0000313" key="2">
    <source>
        <dbReference type="EMBL" id="GAE82070.1"/>
    </source>
</evidence>
<organism evidence="2 3">
    <name type="scientific">Bacteroides reticulotermitis JCM 10512</name>
    <dbReference type="NCBI Taxonomy" id="1445607"/>
    <lineage>
        <taxon>Bacteria</taxon>
        <taxon>Pseudomonadati</taxon>
        <taxon>Bacteroidota</taxon>
        <taxon>Bacteroidia</taxon>
        <taxon>Bacteroidales</taxon>
        <taxon>Bacteroidaceae</taxon>
        <taxon>Bacteroides</taxon>
    </lineage>
</organism>
<keyword evidence="3" id="KW-1185">Reference proteome</keyword>
<dbReference type="Proteomes" id="UP000019131">
    <property type="component" value="Unassembled WGS sequence"/>
</dbReference>
<keyword evidence="1" id="KW-0732">Signal</keyword>
<name>W4ULP1_9BACE</name>
<comment type="caution">
    <text evidence="2">The sequence shown here is derived from an EMBL/GenBank/DDBJ whole genome shotgun (WGS) entry which is preliminary data.</text>
</comment>
<protein>
    <submittedName>
        <fullName evidence="2">Uncharacterized protein</fullName>
    </submittedName>
</protein>
<accession>W4ULP1</accession>
<evidence type="ECO:0000313" key="3">
    <source>
        <dbReference type="Proteomes" id="UP000019131"/>
    </source>
</evidence>
<proteinExistence type="predicted"/>
<feature type="signal peptide" evidence="1">
    <location>
        <begin position="1"/>
        <end position="21"/>
    </location>
</feature>